<dbReference type="GO" id="GO:0045900">
    <property type="term" value="P:negative regulation of translational elongation"/>
    <property type="evidence" value="ECO:0007669"/>
    <property type="project" value="TreeGrafter"/>
</dbReference>
<protein>
    <submittedName>
        <fullName evidence="3">Ribosome-associated translation inhibitor RaiA</fullName>
    </submittedName>
</protein>
<name>A0A9D1PZP2_9FIRM</name>
<accession>A0A9D1PZP2</accession>
<dbReference type="InterPro" id="IPR036567">
    <property type="entry name" value="RHF-like"/>
</dbReference>
<dbReference type="InterPro" id="IPR038416">
    <property type="entry name" value="Ribosom_S30AE_C_sf"/>
</dbReference>
<dbReference type="InterPro" id="IPR032528">
    <property type="entry name" value="Ribosom_S30AE_C"/>
</dbReference>
<dbReference type="AlphaFoldDB" id="A0A9D1PZP2"/>
<evidence type="ECO:0000259" key="2">
    <source>
        <dbReference type="Pfam" id="PF16321"/>
    </source>
</evidence>
<dbReference type="GO" id="GO:0022627">
    <property type="term" value="C:cytosolic small ribosomal subunit"/>
    <property type="evidence" value="ECO:0007669"/>
    <property type="project" value="TreeGrafter"/>
</dbReference>
<evidence type="ECO:0000313" key="3">
    <source>
        <dbReference type="EMBL" id="HIW02036.1"/>
    </source>
</evidence>
<reference evidence="3" key="2">
    <citation type="submission" date="2021-04" db="EMBL/GenBank/DDBJ databases">
        <authorList>
            <person name="Gilroy R."/>
        </authorList>
    </citation>
    <scope>NUCLEOTIDE SEQUENCE</scope>
    <source>
        <strain evidence="3">12435</strain>
    </source>
</reference>
<dbReference type="GO" id="GO:0043024">
    <property type="term" value="F:ribosomal small subunit binding"/>
    <property type="evidence" value="ECO:0007669"/>
    <property type="project" value="TreeGrafter"/>
</dbReference>
<dbReference type="InterPro" id="IPR003489">
    <property type="entry name" value="RHF/RaiA"/>
</dbReference>
<proteinExistence type="predicted"/>
<dbReference type="PANTHER" id="PTHR33231:SF1">
    <property type="entry name" value="30S RIBOSOMAL PROTEIN"/>
    <property type="match status" value="1"/>
</dbReference>
<dbReference type="Pfam" id="PF16321">
    <property type="entry name" value="Ribosom_S30AE_C"/>
    <property type="match status" value="1"/>
</dbReference>
<evidence type="ECO:0000313" key="4">
    <source>
        <dbReference type="Proteomes" id="UP000823990"/>
    </source>
</evidence>
<dbReference type="SUPFAM" id="SSF69754">
    <property type="entry name" value="Ribosome binding protein Y (YfiA homologue)"/>
    <property type="match status" value="1"/>
</dbReference>
<reference evidence="3" key="1">
    <citation type="journal article" date="2021" name="PeerJ">
        <title>Extensive microbial diversity within the chicken gut microbiome revealed by metagenomics and culture.</title>
        <authorList>
            <person name="Gilroy R."/>
            <person name="Ravi A."/>
            <person name="Getino M."/>
            <person name="Pursley I."/>
            <person name="Horton D.L."/>
            <person name="Alikhan N.F."/>
            <person name="Baker D."/>
            <person name="Gharbi K."/>
            <person name="Hall N."/>
            <person name="Watson M."/>
            <person name="Adriaenssens E.M."/>
            <person name="Foster-Nyarko E."/>
            <person name="Jarju S."/>
            <person name="Secka A."/>
            <person name="Antonio M."/>
            <person name="Oren A."/>
            <person name="Chaudhuri R.R."/>
            <person name="La Ragione R."/>
            <person name="Hildebrand F."/>
            <person name="Pallen M.J."/>
        </authorList>
    </citation>
    <scope>NUCLEOTIDE SEQUENCE</scope>
    <source>
        <strain evidence="3">12435</strain>
    </source>
</reference>
<feature type="domain" description="Sigma 54 modulation/S30EA ribosomal protein C-terminal" evidence="2">
    <location>
        <begin position="120"/>
        <end position="173"/>
    </location>
</feature>
<evidence type="ECO:0000256" key="1">
    <source>
        <dbReference type="ARBA" id="ARBA00022845"/>
    </source>
</evidence>
<dbReference type="NCBIfam" id="TIGR00741">
    <property type="entry name" value="yfiA"/>
    <property type="match status" value="1"/>
</dbReference>
<gene>
    <name evidence="3" type="primary">raiA</name>
    <name evidence="3" type="ORF">H9892_01705</name>
</gene>
<dbReference type="Gene3D" id="3.30.505.50">
    <property type="entry name" value="Sigma 54 modulation/S30EA ribosomal protein, C-terminal domain"/>
    <property type="match status" value="1"/>
</dbReference>
<sequence>MLVDFQTKNYKPKDTLKEVIEKKLSRLDKYFEDDVTVKVAMRESNDREKMELTIFLGGTVLRSEVSGKRGGETMYDLIDLALPKLERQIVKYHTILASKSKKVRQRELADTIKEEEKKTNAIVRTKSFELQPMDEIDAMAELEMIGHSFYVFLNKSTEKVNVIYKRNDGNYGIIEANV</sequence>
<dbReference type="Pfam" id="PF02482">
    <property type="entry name" value="Ribosomal_S30AE"/>
    <property type="match status" value="1"/>
</dbReference>
<organism evidence="3 4">
    <name type="scientific">Candidatus Protoclostridium stercorigallinarum</name>
    <dbReference type="NCBI Taxonomy" id="2838741"/>
    <lineage>
        <taxon>Bacteria</taxon>
        <taxon>Bacillati</taxon>
        <taxon>Bacillota</taxon>
        <taxon>Clostridia</taxon>
        <taxon>Candidatus Protoclostridium</taxon>
    </lineage>
</organism>
<dbReference type="InterPro" id="IPR050574">
    <property type="entry name" value="HPF/YfiA_ribosome-assoc"/>
</dbReference>
<dbReference type="CDD" id="cd00552">
    <property type="entry name" value="RaiA"/>
    <property type="match status" value="1"/>
</dbReference>
<dbReference type="Proteomes" id="UP000823990">
    <property type="component" value="Unassembled WGS sequence"/>
</dbReference>
<dbReference type="PANTHER" id="PTHR33231">
    <property type="entry name" value="30S RIBOSOMAL PROTEIN"/>
    <property type="match status" value="1"/>
</dbReference>
<dbReference type="Gene3D" id="3.30.160.100">
    <property type="entry name" value="Ribosome hibernation promotion factor-like"/>
    <property type="match status" value="1"/>
</dbReference>
<keyword evidence="1" id="KW-0810">Translation regulation</keyword>
<dbReference type="EMBL" id="DXHS01000029">
    <property type="protein sequence ID" value="HIW02036.1"/>
    <property type="molecule type" value="Genomic_DNA"/>
</dbReference>
<comment type="caution">
    <text evidence="3">The sequence shown here is derived from an EMBL/GenBank/DDBJ whole genome shotgun (WGS) entry which is preliminary data.</text>
</comment>